<evidence type="ECO:0000256" key="8">
    <source>
        <dbReference type="ARBA" id="ARBA00023242"/>
    </source>
</evidence>
<dbReference type="InterPro" id="IPR057344">
    <property type="entry name" value="ARM_SRB8"/>
</dbReference>
<dbReference type="InterPro" id="IPR019035">
    <property type="entry name" value="Mediator_Med12"/>
</dbReference>
<keyword evidence="8" id="KW-0539">Nucleus</keyword>
<dbReference type="Proteomes" id="UP000305647">
    <property type="component" value="Unassembled WGS sequence"/>
</dbReference>
<dbReference type="CDD" id="cd22249">
    <property type="entry name" value="UDM1_RNF168_RNF169-like"/>
    <property type="match status" value="1"/>
</dbReference>
<organism evidence="11 12">
    <name type="scientific">Wallemia mellicola</name>
    <dbReference type="NCBI Taxonomy" id="1708541"/>
    <lineage>
        <taxon>Eukaryota</taxon>
        <taxon>Fungi</taxon>
        <taxon>Dikarya</taxon>
        <taxon>Basidiomycota</taxon>
        <taxon>Wallemiomycotina</taxon>
        <taxon>Wallemiomycetes</taxon>
        <taxon>Wallemiales</taxon>
        <taxon>Wallemiaceae</taxon>
        <taxon>Wallemia</taxon>
    </lineage>
</organism>
<dbReference type="InterPro" id="IPR009060">
    <property type="entry name" value="UBA-like_sf"/>
</dbReference>
<dbReference type="GO" id="GO:0006357">
    <property type="term" value="P:regulation of transcription by RNA polymerase II"/>
    <property type="evidence" value="ECO:0007669"/>
    <property type="project" value="InterPro"/>
</dbReference>
<dbReference type="GO" id="GO:0016592">
    <property type="term" value="C:mediator complex"/>
    <property type="evidence" value="ECO:0007669"/>
    <property type="project" value="InterPro"/>
</dbReference>
<evidence type="ECO:0000256" key="1">
    <source>
        <dbReference type="ARBA" id="ARBA00004123"/>
    </source>
</evidence>
<keyword evidence="7" id="KW-0804">Transcription</keyword>
<comment type="caution">
    <text evidence="11">The sequence shown here is derived from an EMBL/GenBank/DDBJ whole genome shotgun (WGS) entry which is preliminary data.</text>
</comment>
<reference evidence="11 12" key="1">
    <citation type="submission" date="2019-03" db="EMBL/GenBank/DDBJ databases">
        <title>Sequencing 25 genomes of Wallemia mellicola.</title>
        <authorList>
            <person name="Gostincar C."/>
        </authorList>
    </citation>
    <scope>NUCLEOTIDE SEQUENCE [LARGE SCALE GENOMIC DNA]</scope>
    <source>
        <strain evidence="11 12">EXF-8738</strain>
    </source>
</reference>
<dbReference type="Gene3D" id="3.10.20.90">
    <property type="entry name" value="Phosphatidylinositol 3-kinase Catalytic Subunit, Chain A, domain 1"/>
    <property type="match status" value="1"/>
</dbReference>
<feature type="region of interest" description="Disordered" evidence="9">
    <location>
        <begin position="175"/>
        <end position="224"/>
    </location>
</feature>
<evidence type="ECO:0000313" key="12">
    <source>
        <dbReference type="Proteomes" id="UP000305647"/>
    </source>
</evidence>
<feature type="compositionally biased region" description="Polar residues" evidence="9">
    <location>
        <begin position="215"/>
        <end position="224"/>
    </location>
</feature>
<evidence type="ECO:0000256" key="3">
    <source>
        <dbReference type="ARBA" id="ARBA00010289"/>
    </source>
</evidence>
<feature type="region of interest" description="Disordered" evidence="9">
    <location>
        <begin position="1618"/>
        <end position="1658"/>
    </location>
</feature>
<dbReference type="InterPro" id="IPR001012">
    <property type="entry name" value="UBX_dom"/>
</dbReference>
<comment type="similarity">
    <text evidence="3">Belongs to the Mediator complex subunit 12 family.</text>
</comment>
<dbReference type="GO" id="GO:1903094">
    <property type="term" value="P:negative regulation of protein K48-linked deubiquitination"/>
    <property type="evidence" value="ECO:0007669"/>
    <property type="project" value="TreeGrafter"/>
</dbReference>
<evidence type="ECO:0000256" key="2">
    <source>
        <dbReference type="ARBA" id="ARBA00004496"/>
    </source>
</evidence>
<dbReference type="PROSITE" id="PS50030">
    <property type="entry name" value="UBA"/>
    <property type="match status" value="1"/>
</dbReference>
<dbReference type="InterPro" id="IPR015940">
    <property type="entry name" value="UBA"/>
</dbReference>
<keyword evidence="6" id="KW-0175">Coiled coil</keyword>
<dbReference type="InterPro" id="IPR013087">
    <property type="entry name" value="Znf_C2H2_type"/>
</dbReference>
<name>A0A4T0QY95_9BASI</name>
<keyword evidence="4" id="KW-0963">Cytoplasm</keyword>
<dbReference type="PANTHER" id="PTHR46340:SF1">
    <property type="entry name" value="UBX DOMAIN-CONTAINING PROTEIN 1"/>
    <property type="match status" value="1"/>
</dbReference>
<evidence type="ECO:0000256" key="7">
    <source>
        <dbReference type="ARBA" id="ARBA00023163"/>
    </source>
</evidence>
<dbReference type="Pfam" id="PF25326">
    <property type="entry name" value="ARM_SRB8"/>
    <property type="match status" value="1"/>
</dbReference>
<gene>
    <name evidence="11" type="ORF">E3Q10_02294</name>
</gene>
<evidence type="ECO:0000256" key="4">
    <source>
        <dbReference type="ARBA" id="ARBA00022490"/>
    </source>
</evidence>
<proteinExistence type="inferred from homology"/>
<evidence type="ECO:0000256" key="5">
    <source>
        <dbReference type="ARBA" id="ARBA00023015"/>
    </source>
</evidence>
<feature type="domain" description="UBA" evidence="10">
    <location>
        <begin position="1"/>
        <end position="39"/>
    </location>
</feature>
<dbReference type="GO" id="GO:0031397">
    <property type="term" value="P:negative regulation of protein ubiquitination"/>
    <property type="evidence" value="ECO:0007669"/>
    <property type="project" value="TreeGrafter"/>
</dbReference>
<sequence>MASKQDLLGMGFEESRVDWALRATNNGDMEVVLDHLENNAESAVPADNEQDAQPASIKCDECGKLFKDNALAGYHAEKSGHASFSQSTEQLKPLTEEEKAERLKELKAKMDEKRKAQAEASKEDDKRNEIIRQQRGKEEQAIREDMKAKELKKDLEKKKKEKEEDRKAMLRVKQQIEADKKERAEKAAKEKALREGKLDNATPAQPAKPALPRVSASNATETRLQLRTPNGTLTTTQKVESTLTDLSDFVATQQMVEPSSLSFATTFPARTFTADEMHFYQPIRGRDEDIINQNTVQNGYTAPPAVQNETFSCNQLIIDSLQSNQVASNLELIFKSALDKRHTRNHPQSNYIKDLDAADANLYFKQLACTNIPLQNLLKLPRNLTPSVILHQLQLNQVDPRRSIWFIKLISKPSSENKQLSFNLSMDWTRLLTGQLSDKLIELPTPEGILDNFDSKLWLSQFTYILDILRAFIVNGLLDNLTLHIWLLDHLKHIHMARLPLVTTLVLENMQGFYSSHQLTNGLVDAACCRLGQFKRTIAGENLTSLRSSLERIIINVFTCFPCSFVSPKLWINHGSLFESLIGTQPHYQAIQKRNHQMLYGNTDKSLSSTPYSSRQSLVRDITLLDTINTNTNIRACTLSYFQVDDKLPKRTIDEKITTMLDWASTENRNSQHRCYAVATILRFYISLQLKQKLSSKNVIKRHLQELIFSWIEVTSSDRKQEDVPKLIGELVRRRVFSYSSYLQHIIATGLMSNTKKSAIHKNILRDTPLFDASLSIVNLRRMSIDKQLNADDEKSLDSLIRTFRALLPRLYKNTENIFLITTLDLDNSFRAFKKLPLFYRYRCIQSNLLPSVYAFIDTKTSESKMSIDEVATVISILEYFEDFASLQSLLMELIPKISERQVLFLLMDTIRRNWTTLVCLNGMDKLIKCVTDKYYAFNSSGGHVRPLLLLLVTAKNTSQLPHQLLPFVNDAAAALNRSLRTSMSPSPPPSRISDVQKLLYDSTISNAADLATTLWFRHSSYTQWGSSAWMGVLDALKVKHDNTPQLVSCFSTFLHEVNNRFPDGLEKHITESLVKHPETLLSGELSEVMKSILVQMVVRRVVQTTSIIEDVYLPLISQSPSDEVVLNLNDVLLSILTPEKKSPMILRDYQHLMTRRGKAYRPPYLGKLAEILPVLVNYEVSDDVSETVKSSCRFLRESISSQSAFSTACMRDLDNVYEVMMSASKTNIQELIIDTLKQLISFSNDDMEHDDKFAIHHANPWTISRHKIVLHLVLNYNSCENKRCHTTVSDLLSQMDNNTLVLDMLRGISGNAGQEFANIKFSSIMTLLASLKDLIDGDKVDDELRCSSEIYGNVEMVSQVLLHKKVTLPLIDSDIITQMIKNLNLCFQSIFLPGDETLENGEVVEENEDTKMTESISHSRTLEVLCMLIQVLLRVPESLTASISDIGNRILPHLLRQLTRSDDGQFEKLYDTIIALVERIPGNSTQDAFNVVDPSGTDLPIEIRRVLPLTQSMRIQTKFSSWDLLDQIPETNDSKRVQFNAPQLHKWLDAQLVNDRLLDANSQIEFEYERNIPGDGLEAGPILAYQFKRSLRNQDLGMTTEPPVDDVGINLKKRKVDEENGSNGNGIALTPASNLSTTTQNRRTSTRRRNNPTKSLKGLINPFKAALASPTRVVQSTARQAPRTIHRSAFHPFGQSLLVKSSTRPAFGNFANRTSQAGLGSARTFATGRGAIDVMQNVNVFARCALNQLGEHKLSALQSSSLKRNRKQKNESFERLQDFKDYFVVPEFKTVLAAPISASLSHLLTDKPKGSECGEYALFDEEFVKDLINLKVCSKVHSKRLDVLCASVKPIADTLEITNIPGNDLLILKATFDGITPKEVEAIIQKRLASYSLDEINNAHLMAGWYRLYQVNEDVVLHDIVSQSFCLPDPASSLESSWA</sequence>
<protein>
    <recommendedName>
        <fullName evidence="10">UBA domain-containing protein</fullName>
    </recommendedName>
</protein>
<dbReference type="InterPro" id="IPR029071">
    <property type="entry name" value="Ubiquitin-like_domsf"/>
</dbReference>
<dbReference type="GO" id="GO:0003712">
    <property type="term" value="F:transcription coregulator activity"/>
    <property type="evidence" value="ECO:0007669"/>
    <property type="project" value="InterPro"/>
</dbReference>
<dbReference type="Gene3D" id="1.10.8.10">
    <property type="entry name" value="DNA helicase RuvA subunit, C-terminal domain"/>
    <property type="match status" value="1"/>
</dbReference>
<dbReference type="CDD" id="cd14270">
    <property type="entry name" value="UBA"/>
    <property type="match status" value="1"/>
</dbReference>
<feature type="region of interest" description="Disordered" evidence="9">
    <location>
        <begin position="79"/>
        <end position="146"/>
    </location>
</feature>
<dbReference type="GO" id="GO:0036435">
    <property type="term" value="F:K48-linked polyubiquitin modification-dependent protein binding"/>
    <property type="evidence" value="ECO:0007669"/>
    <property type="project" value="TreeGrafter"/>
</dbReference>
<dbReference type="PANTHER" id="PTHR46340">
    <property type="entry name" value="UBX DOMAIN-CONTAINING PROTEIN 1"/>
    <property type="match status" value="1"/>
</dbReference>
<feature type="compositionally biased region" description="Low complexity" evidence="9">
    <location>
        <begin position="1634"/>
        <end position="1644"/>
    </location>
</feature>
<dbReference type="GO" id="GO:0005737">
    <property type="term" value="C:cytoplasm"/>
    <property type="evidence" value="ECO:0007669"/>
    <property type="project" value="UniProtKB-SubCell"/>
</dbReference>
<feature type="compositionally biased region" description="Basic and acidic residues" evidence="9">
    <location>
        <begin position="175"/>
        <end position="198"/>
    </location>
</feature>
<dbReference type="Pfam" id="PF00789">
    <property type="entry name" value="UBX"/>
    <property type="match status" value="1"/>
</dbReference>
<evidence type="ECO:0000256" key="6">
    <source>
        <dbReference type="ARBA" id="ARBA00023054"/>
    </source>
</evidence>
<dbReference type="EMBL" id="SPRO01000021">
    <property type="protein sequence ID" value="TIC30113.1"/>
    <property type="molecule type" value="Genomic_DNA"/>
</dbReference>
<feature type="compositionally biased region" description="Basic and acidic residues" evidence="9">
    <location>
        <begin position="94"/>
        <end position="146"/>
    </location>
</feature>
<dbReference type="GO" id="GO:0032435">
    <property type="term" value="P:negative regulation of proteasomal ubiquitin-dependent protein catabolic process"/>
    <property type="evidence" value="ECO:0007669"/>
    <property type="project" value="TreeGrafter"/>
</dbReference>
<dbReference type="Pfam" id="PF09497">
    <property type="entry name" value="Med12"/>
    <property type="match status" value="1"/>
</dbReference>
<dbReference type="PROSITE" id="PS00028">
    <property type="entry name" value="ZINC_FINGER_C2H2_1"/>
    <property type="match status" value="1"/>
</dbReference>
<keyword evidence="5" id="KW-0805">Transcription regulation</keyword>
<evidence type="ECO:0000259" key="10">
    <source>
        <dbReference type="PROSITE" id="PS50030"/>
    </source>
</evidence>
<evidence type="ECO:0000256" key="9">
    <source>
        <dbReference type="SAM" id="MobiDB-lite"/>
    </source>
</evidence>
<dbReference type="SUPFAM" id="SSF46934">
    <property type="entry name" value="UBA-like"/>
    <property type="match status" value="1"/>
</dbReference>
<dbReference type="SUPFAM" id="SSF54236">
    <property type="entry name" value="Ubiquitin-like"/>
    <property type="match status" value="1"/>
</dbReference>
<comment type="subcellular location">
    <subcellularLocation>
        <location evidence="2">Cytoplasm</location>
    </subcellularLocation>
    <subcellularLocation>
        <location evidence="1">Nucleus</location>
    </subcellularLocation>
</comment>
<accession>A0A4T0QY95</accession>
<evidence type="ECO:0000313" key="11">
    <source>
        <dbReference type="EMBL" id="TIC30113.1"/>
    </source>
</evidence>